<protein>
    <submittedName>
        <fullName evidence="4">Ankyrin</fullName>
    </submittedName>
</protein>
<keyword evidence="5" id="KW-1185">Reference proteome</keyword>
<evidence type="ECO:0000313" key="4">
    <source>
        <dbReference type="EMBL" id="AEB14675.1"/>
    </source>
</evidence>
<dbReference type="HOGENOM" id="CLU_729449_0_0_12"/>
<dbReference type="OrthoDB" id="7543342at2"/>
<dbReference type="InterPro" id="IPR002110">
    <property type="entry name" value="Ankyrin_rpt"/>
</dbReference>
<evidence type="ECO:0000256" key="3">
    <source>
        <dbReference type="PROSITE-ProRule" id="PRU00023"/>
    </source>
</evidence>
<feature type="repeat" description="ANK" evidence="3">
    <location>
        <begin position="173"/>
        <end position="205"/>
    </location>
</feature>
<dbReference type="PANTHER" id="PTHR24189:SF50">
    <property type="entry name" value="ANKYRIN REPEAT AND SOCS BOX PROTEIN 2"/>
    <property type="match status" value="1"/>
</dbReference>
<dbReference type="Proteomes" id="UP000006852">
    <property type="component" value="Chromosome"/>
</dbReference>
<evidence type="ECO:0000313" key="5">
    <source>
        <dbReference type="Proteomes" id="UP000006852"/>
    </source>
</evidence>
<keyword evidence="1" id="KW-0677">Repeat</keyword>
<dbReference type="STRING" id="869209.Tresu_1784"/>
<proteinExistence type="predicted"/>
<evidence type="ECO:0000256" key="1">
    <source>
        <dbReference type="ARBA" id="ARBA00022737"/>
    </source>
</evidence>
<dbReference type="Pfam" id="PF12796">
    <property type="entry name" value="Ank_2"/>
    <property type="match status" value="1"/>
</dbReference>
<reference evidence="4 5" key="1">
    <citation type="journal article" date="2011" name="Stand. Genomic Sci.">
        <title>Complete genome sequence of Treponema succinifaciens type strain (6091).</title>
        <authorList>
            <person name="Han C."/>
            <person name="Gronow S."/>
            <person name="Teshima H."/>
            <person name="Lapidus A."/>
            <person name="Nolan M."/>
            <person name="Lucas S."/>
            <person name="Hammon N."/>
            <person name="Deshpande S."/>
            <person name="Cheng J.F."/>
            <person name="Zeytun A."/>
            <person name="Tapia R."/>
            <person name="Goodwin L."/>
            <person name="Pitluck S."/>
            <person name="Liolios K."/>
            <person name="Pagani I."/>
            <person name="Ivanova N."/>
            <person name="Mavromatis K."/>
            <person name="Mikhailova N."/>
            <person name="Huntemann M."/>
            <person name="Pati A."/>
            <person name="Chen A."/>
            <person name="Palaniappan K."/>
            <person name="Land M."/>
            <person name="Hauser L."/>
            <person name="Brambilla E.M."/>
            <person name="Rohde M."/>
            <person name="Goker M."/>
            <person name="Woyke T."/>
            <person name="Bristow J."/>
            <person name="Eisen J.A."/>
            <person name="Markowitz V."/>
            <person name="Hugenholtz P."/>
            <person name="Kyrpides N.C."/>
            <person name="Klenk H.P."/>
            <person name="Detter J.C."/>
        </authorList>
    </citation>
    <scope>NUCLEOTIDE SEQUENCE [LARGE SCALE GENOMIC DNA]</scope>
    <source>
        <strain evidence="5">ATCC 33096 / DSM 2489 / 6091</strain>
    </source>
</reference>
<dbReference type="KEGG" id="tsu:Tresu_1784"/>
<dbReference type="AlphaFoldDB" id="F2NT84"/>
<dbReference type="InterPro" id="IPR036770">
    <property type="entry name" value="Ankyrin_rpt-contain_sf"/>
</dbReference>
<dbReference type="Gene3D" id="1.25.40.20">
    <property type="entry name" value="Ankyrin repeat-containing domain"/>
    <property type="match status" value="1"/>
</dbReference>
<name>F2NT84_TRES6</name>
<dbReference type="PROSITE" id="PS50088">
    <property type="entry name" value="ANK_REPEAT"/>
    <property type="match status" value="2"/>
</dbReference>
<reference evidence="5" key="2">
    <citation type="submission" date="2011-04" db="EMBL/GenBank/DDBJ databases">
        <title>The complete genome of chromosome of Treponema succinifaciens DSM 2489.</title>
        <authorList>
            <person name="Lucas S."/>
            <person name="Copeland A."/>
            <person name="Lapidus A."/>
            <person name="Bruce D."/>
            <person name="Goodwin L."/>
            <person name="Pitluck S."/>
            <person name="Peters L."/>
            <person name="Kyrpides N."/>
            <person name="Mavromatis K."/>
            <person name="Ivanova N."/>
            <person name="Ovchinnikova G."/>
            <person name="Teshima H."/>
            <person name="Detter J.C."/>
            <person name="Tapia R."/>
            <person name="Han C."/>
            <person name="Land M."/>
            <person name="Hauser L."/>
            <person name="Markowitz V."/>
            <person name="Cheng J.-F."/>
            <person name="Hugenholtz P."/>
            <person name="Woyke T."/>
            <person name="Wu D."/>
            <person name="Gronow S."/>
            <person name="Wellnitz S."/>
            <person name="Brambilla E."/>
            <person name="Klenk H.-P."/>
            <person name="Eisen J.A."/>
        </authorList>
    </citation>
    <scope>NUCLEOTIDE SEQUENCE [LARGE SCALE GENOMIC DNA]</scope>
    <source>
        <strain evidence="5">ATCC 33096 / DSM 2489 / 6091</strain>
    </source>
</reference>
<dbReference type="eggNOG" id="COG0666">
    <property type="taxonomic scope" value="Bacteria"/>
</dbReference>
<dbReference type="GeneID" id="302999867"/>
<dbReference type="EMBL" id="CP002631">
    <property type="protein sequence ID" value="AEB14675.1"/>
    <property type="molecule type" value="Genomic_DNA"/>
</dbReference>
<dbReference type="PANTHER" id="PTHR24189">
    <property type="entry name" value="MYOTROPHIN"/>
    <property type="match status" value="1"/>
</dbReference>
<gene>
    <name evidence="4" type="ordered locus">Tresu_1784</name>
</gene>
<dbReference type="PROSITE" id="PS50297">
    <property type="entry name" value="ANK_REP_REGION"/>
    <property type="match status" value="1"/>
</dbReference>
<dbReference type="SUPFAM" id="SSF48403">
    <property type="entry name" value="Ankyrin repeat"/>
    <property type="match status" value="1"/>
</dbReference>
<keyword evidence="2 3" id="KW-0040">ANK repeat</keyword>
<evidence type="ECO:0000256" key="2">
    <source>
        <dbReference type="ARBA" id="ARBA00023043"/>
    </source>
</evidence>
<dbReference type="eggNOG" id="COG2110">
    <property type="taxonomic scope" value="Bacteria"/>
</dbReference>
<dbReference type="RefSeq" id="WP_013701956.1">
    <property type="nucleotide sequence ID" value="NC_015385.1"/>
</dbReference>
<dbReference type="SMART" id="SM00248">
    <property type="entry name" value="ANK"/>
    <property type="match status" value="3"/>
</dbReference>
<sequence length="379" mass="43493">MSENAEKTDKKKASVVFENVKVYIEDRGKTYEYFMTDDIDVLFRKLNSLGYRNVKESDWRLNSSLAKSVRNKMTELGCRFSMTFSHGTSVLNFWAKNSTRPYFVNLDELLPLDSVLKRQMSRIKESITGTENFKKLAERNSWTPLMMAVMLNSRESAKEYIAEGFDVNCSDKDGITPLMIAVFNRNKEMVELLIKNGVDVNYCTNRGTSILLLAIMNNKDDLYTEIIKILRDAGARTDNICLNSKTPEAKLTFNQTLEYFISQFTLNGRGKPSLIYKNTSIGGEGGIDKRAFSKIRSQKNPNYHPKKNTVFLLALGMNLTVEQTEQLLFSAGYAFDEKNKFDMTIKDFIQKRNFRIEEIENALFEATGKYLGQKEDSEK</sequence>
<organism evidence="4 5">
    <name type="scientific">Treponema succinifaciens (strain ATCC 33096 / DSM 2489 / 6091)</name>
    <dbReference type="NCBI Taxonomy" id="869209"/>
    <lineage>
        <taxon>Bacteria</taxon>
        <taxon>Pseudomonadati</taxon>
        <taxon>Spirochaetota</taxon>
        <taxon>Spirochaetia</taxon>
        <taxon>Spirochaetales</taxon>
        <taxon>Treponemataceae</taxon>
        <taxon>Treponema</taxon>
    </lineage>
</organism>
<accession>F2NT84</accession>
<feature type="repeat" description="ANK" evidence="3">
    <location>
        <begin position="140"/>
        <end position="172"/>
    </location>
</feature>
<dbReference type="InterPro" id="IPR050745">
    <property type="entry name" value="Multifunctional_regulatory"/>
</dbReference>